<evidence type="ECO:0000313" key="3">
    <source>
        <dbReference type="Proteomes" id="UP001054897"/>
    </source>
</evidence>
<evidence type="ECO:0000313" key="2">
    <source>
        <dbReference type="EMBL" id="USR39302.1"/>
    </source>
</evidence>
<dbReference type="RefSeq" id="WP_004373567.1">
    <property type="nucleotide sequence ID" value="NZ_CP099397.1"/>
</dbReference>
<feature type="chain" id="PRO_5046407521" evidence="1">
    <location>
        <begin position="21"/>
        <end position="123"/>
    </location>
</feature>
<evidence type="ECO:0000256" key="1">
    <source>
        <dbReference type="SAM" id="SignalP"/>
    </source>
</evidence>
<organism evidence="2 3">
    <name type="scientific">Ectopseudomonas hydrolytica</name>
    <dbReference type="NCBI Taxonomy" id="2493633"/>
    <lineage>
        <taxon>Bacteria</taxon>
        <taxon>Pseudomonadati</taxon>
        <taxon>Pseudomonadota</taxon>
        <taxon>Gammaproteobacteria</taxon>
        <taxon>Pseudomonadales</taxon>
        <taxon>Pseudomonadaceae</taxon>
        <taxon>Ectopseudomonas</taxon>
    </lineage>
</organism>
<gene>
    <name evidence="2" type="ORF">L1F06_022015</name>
</gene>
<dbReference type="GeneID" id="300083702"/>
<protein>
    <submittedName>
        <fullName evidence="2">Uncharacterized protein</fullName>
    </submittedName>
</protein>
<sequence>MNIKGRLGALFIAPMLATLAGCLPQNAQNQGLHNTQMANDPCAPSATSSLVATGRSLLDIANSVLETQQSFNGSSTNYAQRVQAMENAQKLNQGHNVLNNVENLAGTANAPCVPAAAPASASR</sequence>
<keyword evidence="1" id="KW-0732">Signal</keyword>
<accession>A0ABY5A6W4</accession>
<dbReference type="PROSITE" id="PS51257">
    <property type="entry name" value="PROKAR_LIPOPROTEIN"/>
    <property type="match status" value="1"/>
</dbReference>
<proteinExistence type="predicted"/>
<reference evidence="2" key="1">
    <citation type="submission" date="2022-06" db="EMBL/GenBank/DDBJ databases">
        <title>Complete genome of Pseudomonas hydrolytica DSWY01T.</title>
        <authorList>
            <person name="Jung J."/>
            <person name="Jeon C.O."/>
        </authorList>
    </citation>
    <scope>NUCLEOTIDE SEQUENCE</scope>
    <source>
        <strain evidence="2">DSWY01</strain>
    </source>
</reference>
<name>A0ABY5A6W4_9GAMM</name>
<keyword evidence="3" id="KW-1185">Reference proteome</keyword>
<dbReference type="Proteomes" id="UP001054897">
    <property type="component" value="Chromosome"/>
</dbReference>
<dbReference type="EMBL" id="CP099397">
    <property type="protein sequence ID" value="USR39302.1"/>
    <property type="molecule type" value="Genomic_DNA"/>
</dbReference>
<feature type="signal peptide" evidence="1">
    <location>
        <begin position="1"/>
        <end position="20"/>
    </location>
</feature>